<dbReference type="RefSeq" id="WP_133437131.1">
    <property type="nucleotide sequence ID" value="NZ_JAUFSA010000004.1"/>
</dbReference>
<dbReference type="InterPro" id="IPR038332">
    <property type="entry name" value="PPE_sf"/>
</dbReference>
<feature type="compositionally biased region" description="Basic and acidic residues" evidence="1">
    <location>
        <begin position="517"/>
        <end position="528"/>
    </location>
</feature>
<feature type="region of interest" description="Disordered" evidence="1">
    <location>
        <begin position="277"/>
        <end position="311"/>
    </location>
</feature>
<dbReference type="SUPFAM" id="SSF140459">
    <property type="entry name" value="PE/PPE dimer-like"/>
    <property type="match status" value="1"/>
</dbReference>
<feature type="compositionally biased region" description="Low complexity" evidence="1">
    <location>
        <begin position="431"/>
        <end position="455"/>
    </location>
</feature>
<comment type="caution">
    <text evidence="2">The sequence shown here is derived from an EMBL/GenBank/DDBJ whole genome shotgun (WGS) entry which is preliminary data.</text>
</comment>
<dbReference type="Gene3D" id="1.20.1260.20">
    <property type="entry name" value="PPE superfamily"/>
    <property type="match status" value="1"/>
</dbReference>
<feature type="region of interest" description="Disordered" evidence="1">
    <location>
        <begin position="93"/>
        <end position="115"/>
    </location>
</feature>
<proteinExistence type="predicted"/>
<feature type="region of interest" description="Disordered" evidence="1">
    <location>
        <begin position="397"/>
        <end position="528"/>
    </location>
</feature>
<dbReference type="EMBL" id="JAUFSA010000004">
    <property type="protein sequence ID" value="MDP7739243.1"/>
    <property type="molecule type" value="Genomic_DNA"/>
</dbReference>
<feature type="compositionally biased region" description="Gly residues" evidence="1">
    <location>
        <begin position="402"/>
        <end position="420"/>
    </location>
</feature>
<protein>
    <submittedName>
        <fullName evidence="2">PPE domain-containing protein</fullName>
    </submittedName>
</protein>
<feature type="compositionally biased region" description="Low complexity" evidence="1">
    <location>
        <begin position="106"/>
        <end position="115"/>
    </location>
</feature>
<gene>
    <name evidence="2" type="ORF">QXL92_31410</name>
</gene>
<evidence type="ECO:0000313" key="2">
    <source>
        <dbReference type="EMBL" id="MDP7739243.1"/>
    </source>
</evidence>
<sequence>MALNIDTHGVRRTGEHVETAGTALAAPQSLTVPPCGGDAVSAAVMANLNAWQEWLMQHVRAGAQQAAAAAAGIAGTATAYEAQDFAAAASYPGGGHGAAGPPAPTAAPASPASPAPVGLPELMAIPDISGQDGEHLALALEAGAGTAPAVAAAARLTGLAAQAQAAHTALTTAYTQLLGAGESAASPPLLARLSRAIVWAQEVTGHAGALASAFTAAAGLHTGAQAAVGSSTQWQAVKTGYRQAVWEQQFTGAAGIPKVRAFKTRLASMQQSAGIGMTGYQTGGQTATSPPPSLPQPGLAPNGETAAGPVPPEVASAVEHKLDDKDPASLASAEDGSGQNMLSPLMGALGPLLQSVGGANPLQSLGQIGQQLGQQASGLASGAKPASSAIKPAALAHPHAGAGKGGGGGGGSIKPSGGLGSSVHPASLTGTPDTSRPATPAAPAAAGKGATASQAGGMGGMMPMGHQAGDKSVKPVTSYEQPLPNVDDRGRPGVVGDTTKLAPKVKPEARNAVQERLAARKKDAAGQP</sequence>
<evidence type="ECO:0000313" key="3">
    <source>
        <dbReference type="Proteomes" id="UP001229081"/>
    </source>
</evidence>
<dbReference type="Proteomes" id="UP001229081">
    <property type="component" value="Unassembled WGS sequence"/>
</dbReference>
<organism evidence="2 3">
    <name type="scientific">Mycobacterium paragordonae</name>
    <dbReference type="NCBI Taxonomy" id="1389713"/>
    <lineage>
        <taxon>Bacteria</taxon>
        <taxon>Bacillati</taxon>
        <taxon>Actinomycetota</taxon>
        <taxon>Actinomycetes</taxon>
        <taxon>Mycobacteriales</taxon>
        <taxon>Mycobacteriaceae</taxon>
        <taxon>Mycobacterium</taxon>
    </lineage>
</organism>
<accession>A0AAJ1S8I8</accession>
<evidence type="ECO:0000256" key="1">
    <source>
        <dbReference type="SAM" id="MobiDB-lite"/>
    </source>
</evidence>
<dbReference type="AlphaFoldDB" id="A0AAJ1S8I8"/>
<reference evidence="2" key="1">
    <citation type="submission" date="2023-06" db="EMBL/GenBank/DDBJ databases">
        <title>Identification of two novel mycobacterium reveal diversities and complexities of Mycobacterium gordonae clade.</title>
        <authorList>
            <person name="Matsumoto Y."/>
            <person name="Nakamura S."/>
            <person name="Motooka D."/>
            <person name="Fukushima K."/>
        </authorList>
    </citation>
    <scope>NUCLEOTIDE SEQUENCE</scope>
    <source>
        <strain evidence="2">TY812</strain>
    </source>
</reference>
<name>A0AAJ1S8I8_9MYCO</name>